<organism evidence="1 2">
    <name type="scientific">Araneus ventricosus</name>
    <name type="common">Orbweaver spider</name>
    <name type="synonym">Epeira ventricosa</name>
    <dbReference type="NCBI Taxonomy" id="182803"/>
    <lineage>
        <taxon>Eukaryota</taxon>
        <taxon>Metazoa</taxon>
        <taxon>Ecdysozoa</taxon>
        <taxon>Arthropoda</taxon>
        <taxon>Chelicerata</taxon>
        <taxon>Arachnida</taxon>
        <taxon>Araneae</taxon>
        <taxon>Araneomorphae</taxon>
        <taxon>Entelegynae</taxon>
        <taxon>Araneoidea</taxon>
        <taxon>Araneidae</taxon>
        <taxon>Araneus</taxon>
    </lineage>
</organism>
<dbReference type="AlphaFoldDB" id="A0A4Y2BA94"/>
<accession>A0A4Y2BA94</accession>
<reference evidence="1 2" key="1">
    <citation type="journal article" date="2019" name="Sci. Rep.">
        <title>Orb-weaving spider Araneus ventricosus genome elucidates the spidroin gene catalogue.</title>
        <authorList>
            <person name="Kono N."/>
            <person name="Nakamura H."/>
            <person name="Ohtoshi R."/>
            <person name="Moran D.A.P."/>
            <person name="Shinohara A."/>
            <person name="Yoshida Y."/>
            <person name="Fujiwara M."/>
            <person name="Mori M."/>
            <person name="Tomita M."/>
            <person name="Arakawa K."/>
        </authorList>
    </citation>
    <scope>NUCLEOTIDE SEQUENCE [LARGE SCALE GENOMIC DNA]</scope>
</reference>
<evidence type="ECO:0000313" key="2">
    <source>
        <dbReference type="Proteomes" id="UP000499080"/>
    </source>
</evidence>
<proteinExistence type="predicted"/>
<protein>
    <submittedName>
        <fullName evidence="1">Uncharacterized protein</fullName>
    </submittedName>
</protein>
<dbReference type="Proteomes" id="UP000499080">
    <property type="component" value="Unassembled WGS sequence"/>
</dbReference>
<evidence type="ECO:0000313" key="1">
    <source>
        <dbReference type="EMBL" id="GBL89261.1"/>
    </source>
</evidence>
<dbReference type="EMBL" id="BGPR01000064">
    <property type="protein sequence ID" value="GBL89261.1"/>
    <property type="molecule type" value="Genomic_DNA"/>
</dbReference>
<keyword evidence="2" id="KW-1185">Reference proteome</keyword>
<comment type="caution">
    <text evidence="1">The sequence shown here is derived from an EMBL/GenBank/DDBJ whole genome shotgun (WGS) entry which is preliminary data.</text>
</comment>
<sequence>MAGGTFENFAARVAGKQDHCLDWDPAKRLSHVESKRGNPRVGEKQCAWESDCDFEPAQTRCLETNFGTSVNDLPKFFAWNEWNTNQLLGQMEWSTDEYLV</sequence>
<name>A0A4Y2BA94_ARAVE</name>
<gene>
    <name evidence="1" type="ORF">AVEN_225805_1</name>
</gene>